<proteinExistence type="predicted"/>
<reference evidence="1 2" key="1">
    <citation type="submission" date="2018-08" db="EMBL/GenBank/DDBJ databases">
        <title>Bacillus phenotypic plasticity.</title>
        <authorList>
            <person name="Hurtado E."/>
        </authorList>
    </citation>
    <scope>NUCLEOTIDE SEQUENCE [LARGE SCALE GENOMIC DNA]</scope>
    <source>
        <strain evidence="1 2">111b</strain>
    </source>
</reference>
<evidence type="ECO:0000313" key="1">
    <source>
        <dbReference type="EMBL" id="KAA6470168.1"/>
    </source>
</evidence>
<dbReference type="RefSeq" id="WP_150158099.1">
    <property type="nucleotide sequence ID" value="NZ_QSMZ01000006.1"/>
</dbReference>
<dbReference type="Proteomes" id="UP000323321">
    <property type="component" value="Unassembled WGS sequence"/>
</dbReference>
<name>A0A9W7Q750_BACCE</name>
<evidence type="ECO:0000313" key="2">
    <source>
        <dbReference type="Proteomes" id="UP000323321"/>
    </source>
</evidence>
<organism evidence="1 2">
    <name type="scientific">Bacillus cereus</name>
    <dbReference type="NCBI Taxonomy" id="1396"/>
    <lineage>
        <taxon>Bacteria</taxon>
        <taxon>Bacillati</taxon>
        <taxon>Bacillota</taxon>
        <taxon>Bacilli</taxon>
        <taxon>Bacillales</taxon>
        <taxon>Bacillaceae</taxon>
        <taxon>Bacillus</taxon>
        <taxon>Bacillus cereus group</taxon>
    </lineage>
</organism>
<dbReference type="EMBL" id="QSMZ01000006">
    <property type="protein sequence ID" value="KAA6470168.1"/>
    <property type="molecule type" value="Genomic_DNA"/>
</dbReference>
<evidence type="ECO:0008006" key="3">
    <source>
        <dbReference type="Google" id="ProtNLM"/>
    </source>
</evidence>
<sequence>MAKKKAIFLDRDGVINQALTERVKFVNKPEDIYCDMNHKFARTASLWFFLFAANLCFQDLKNIFNVAFK</sequence>
<dbReference type="AlphaFoldDB" id="A0A9W7Q750"/>
<comment type="caution">
    <text evidence="1">The sequence shown here is derived from an EMBL/GenBank/DDBJ whole genome shotgun (WGS) entry which is preliminary data.</text>
</comment>
<protein>
    <recommendedName>
        <fullName evidence="3">D,D-heptose 1,7-bisphosphate phosphatase</fullName>
    </recommendedName>
</protein>
<accession>A0A9W7Q750</accession>
<gene>
    <name evidence="1" type="ORF">DX932_10035</name>
</gene>